<dbReference type="SUPFAM" id="SSF49584">
    <property type="entry name" value="Periplasmic chaperone C-domain"/>
    <property type="match status" value="1"/>
</dbReference>
<dbReference type="RefSeq" id="WP_272526386.1">
    <property type="nucleotide sequence ID" value="NZ_JAPKIY010000068.1"/>
</dbReference>
<evidence type="ECO:0000256" key="4">
    <source>
        <dbReference type="ARBA" id="ARBA00022764"/>
    </source>
</evidence>
<dbReference type="InterPro" id="IPR016147">
    <property type="entry name" value="Pili_assmbl_chaperone_N"/>
</dbReference>
<evidence type="ECO:0000313" key="9">
    <source>
        <dbReference type="Proteomes" id="UP001182247"/>
    </source>
</evidence>
<dbReference type="PANTHER" id="PTHR30251">
    <property type="entry name" value="PILUS ASSEMBLY CHAPERONE"/>
    <property type="match status" value="1"/>
</dbReference>
<accession>A0AAE4FHK0</accession>
<dbReference type="GO" id="GO:0071555">
    <property type="term" value="P:cell wall organization"/>
    <property type="evidence" value="ECO:0007669"/>
    <property type="project" value="InterPro"/>
</dbReference>
<dbReference type="InterPro" id="IPR008962">
    <property type="entry name" value="PapD-like_sf"/>
</dbReference>
<feature type="domain" description="Pili assembly chaperone C-terminal" evidence="7">
    <location>
        <begin position="121"/>
        <end position="181"/>
    </location>
</feature>
<reference evidence="8" key="1">
    <citation type="submission" date="2023-02" db="EMBL/GenBank/DDBJ databases">
        <title>Detection, antimicrobial susceptibility and genomic characterization of NDM-producing species of Morganellaceae, Yersiniaceae, and Enterobacteriaceae other than Klebsiella.</title>
        <authorList>
            <person name="Camargo C.H."/>
            <person name="Sacchi C.T."/>
            <person name="Campos K.R."/>
        </authorList>
    </citation>
    <scope>NUCLEOTIDE SEQUENCE</scope>
    <source>
        <strain evidence="8">1189_21</strain>
    </source>
</reference>
<evidence type="ECO:0000256" key="1">
    <source>
        <dbReference type="ARBA" id="ARBA00004418"/>
    </source>
</evidence>
<comment type="caution">
    <text evidence="8">The sequence shown here is derived from an EMBL/GenBank/DDBJ whole genome shotgun (WGS) entry which is preliminary data.</text>
</comment>
<organism evidence="8 9">
    <name type="scientific">Morganella morganii</name>
    <name type="common">Proteus morganii</name>
    <dbReference type="NCBI Taxonomy" id="582"/>
    <lineage>
        <taxon>Bacteria</taxon>
        <taxon>Pseudomonadati</taxon>
        <taxon>Pseudomonadota</taxon>
        <taxon>Gammaproteobacteria</taxon>
        <taxon>Enterobacterales</taxon>
        <taxon>Morganellaceae</taxon>
        <taxon>Morganella</taxon>
    </lineage>
</organism>
<proteinExistence type="inferred from homology"/>
<dbReference type="InterPro" id="IPR016148">
    <property type="entry name" value="Pili_assmbl_chaperone_C"/>
</dbReference>
<evidence type="ECO:0000256" key="2">
    <source>
        <dbReference type="ARBA" id="ARBA00007399"/>
    </source>
</evidence>
<dbReference type="PANTHER" id="PTHR30251:SF2">
    <property type="entry name" value="FIMBRIAL CHAPERONE YADV-RELATED"/>
    <property type="match status" value="1"/>
</dbReference>
<dbReference type="PRINTS" id="PR00969">
    <property type="entry name" value="CHAPERONPILI"/>
</dbReference>
<keyword evidence="5" id="KW-0143">Chaperone</keyword>
<dbReference type="SUPFAM" id="SSF49354">
    <property type="entry name" value="PapD-like"/>
    <property type="match status" value="1"/>
</dbReference>
<keyword evidence="4" id="KW-0574">Periplasm</keyword>
<dbReference type="AlphaFoldDB" id="A0AAE4FHK0"/>
<dbReference type="InterPro" id="IPR013783">
    <property type="entry name" value="Ig-like_fold"/>
</dbReference>
<feature type="domain" description="Pili assembly chaperone N-terminal" evidence="6">
    <location>
        <begin position="5"/>
        <end position="94"/>
    </location>
</feature>
<keyword evidence="3" id="KW-0732">Signal</keyword>
<comment type="similarity">
    <text evidence="2">Belongs to the periplasmic pilus chaperone family.</text>
</comment>
<evidence type="ECO:0000259" key="6">
    <source>
        <dbReference type="Pfam" id="PF00345"/>
    </source>
</evidence>
<name>A0AAE4FHK0_MORMO</name>
<dbReference type="Gene3D" id="2.60.40.10">
    <property type="entry name" value="Immunoglobulins"/>
    <property type="match status" value="2"/>
</dbReference>
<sequence length="189" mass="21448">MDTGDASVAPDSVNVPFIITPLIFRIEPHTGQTLRIMYTGEALPNDRESIFWLNILDISAKPKFENKNNLNVNSNYLQLPIHSRIKLFYRPEKLTRSLSEAYNSVIWHIEKQGAKAFLCADNQSPYFITYNHITLIQSDYSQSINPVDMVAPYSSIRLPIHGNMSGYGKVKWTVVNDYGGHELSESALK</sequence>
<dbReference type="InterPro" id="IPR050643">
    <property type="entry name" value="Periplasmic_pilus_chap"/>
</dbReference>
<evidence type="ECO:0000256" key="5">
    <source>
        <dbReference type="ARBA" id="ARBA00023186"/>
    </source>
</evidence>
<dbReference type="EMBL" id="JAPKIY010000068">
    <property type="protein sequence ID" value="MDS0900412.1"/>
    <property type="molecule type" value="Genomic_DNA"/>
</dbReference>
<gene>
    <name evidence="8" type="ORF">OSC06_20915</name>
</gene>
<comment type="subcellular location">
    <subcellularLocation>
        <location evidence="1">Periplasm</location>
    </subcellularLocation>
</comment>
<dbReference type="InterPro" id="IPR001829">
    <property type="entry name" value="Pili_assmbl_chaperone_bac"/>
</dbReference>
<dbReference type="InterPro" id="IPR036316">
    <property type="entry name" value="Pili_assmbl_chap_C_dom_sf"/>
</dbReference>
<dbReference type="Pfam" id="PF00345">
    <property type="entry name" value="PapD_N"/>
    <property type="match status" value="1"/>
</dbReference>
<dbReference type="Pfam" id="PF02753">
    <property type="entry name" value="PapD_C"/>
    <property type="match status" value="1"/>
</dbReference>
<dbReference type="Proteomes" id="UP001182247">
    <property type="component" value="Unassembled WGS sequence"/>
</dbReference>
<dbReference type="GO" id="GO:0030288">
    <property type="term" value="C:outer membrane-bounded periplasmic space"/>
    <property type="evidence" value="ECO:0007669"/>
    <property type="project" value="InterPro"/>
</dbReference>
<protein>
    <submittedName>
        <fullName evidence="8">Fimbria/pilus periplasmic chaperone</fullName>
    </submittedName>
</protein>
<evidence type="ECO:0000256" key="3">
    <source>
        <dbReference type="ARBA" id="ARBA00022729"/>
    </source>
</evidence>
<evidence type="ECO:0000313" key="8">
    <source>
        <dbReference type="EMBL" id="MDS0900412.1"/>
    </source>
</evidence>
<evidence type="ECO:0000259" key="7">
    <source>
        <dbReference type="Pfam" id="PF02753"/>
    </source>
</evidence>